<keyword evidence="1" id="KW-0479">Metal-binding</keyword>
<feature type="coiled-coil region" evidence="5">
    <location>
        <begin position="218"/>
        <end position="284"/>
    </location>
</feature>
<evidence type="ECO:0008006" key="10">
    <source>
        <dbReference type="Google" id="ProtNLM"/>
    </source>
</evidence>
<keyword evidence="5" id="KW-0175">Coiled coil</keyword>
<keyword evidence="3" id="KW-0862">Zinc</keyword>
<evidence type="ECO:0000256" key="1">
    <source>
        <dbReference type="ARBA" id="ARBA00022723"/>
    </source>
</evidence>
<dbReference type="PANTHER" id="PTHR25462:SF229">
    <property type="entry name" value="TRANSCRIPTION INTERMEDIARY FACTOR 1-BETA"/>
    <property type="match status" value="1"/>
</dbReference>
<dbReference type="InterPro" id="IPR047153">
    <property type="entry name" value="TRIM45/56/19-like"/>
</dbReference>
<dbReference type="Pfam" id="PF00097">
    <property type="entry name" value="zf-C3HC4"/>
    <property type="match status" value="1"/>
</dbReference>
<keyword evidence="2 4" id="KW-0863">Zinc-finger</keyword>
<dbReference type="SUPFAM" id="SSF101898">
    <property type="entry name" value="NHL repeat"/>
    <property type="match status" value="1"/>
</dbReference>
<sequence>MASPVKNPDPSFDKLSNDFLHCPLCFEQFKNPKVLPCQHTFCLSCLRAYVSVRGFDATIPCPMCKELVLIPDNDVANLKNNFMIVSLLQFVQDSKLNLRERHTTQNQVKVSCQDGALSSTVPALCGACNESGSLDSFCQLCSRWLCKICTKSHSRIPLTADHPLLSMKEVDTQCKGMVDVGEKAVTELQLANMESQDFLISQIQDLPDNASLVQHRINAAAKEAHQVVQEKADDLTQQLQQFMCKQEQYLSEKLDVINERKDDLEHLQNLLTNVKISNDGYENQKAIKTVESFLNSSSKSTFSPQSHNSLSLAFVTYNNNLIELKQLEMGQLRVVSKYAQQNPLYLSGRPLTVHRISSLVEREYISALAINKFADKFVVANNQTVFVFKPDSKIPKSFLSPLSERTVNKPWGLAYCEDERRVYISEAGRHEGDGAVVTYSHDGAFHSVIASGLTLPRGLAVHKSYIFVCDQIDRCVYILTMWGKVIRVLKKTADGRYLFNAPMFISVGKNGVIAVTDNCTSVKIFNKDCNLLFTYTSNLPESQFWDVHVMLNGVIVVCDWKHGLHKISPDFSSNGLVATETNILREPSALAALENGNSIYIGTCGGEIFSAI</sequence>
<dbReference type="InterPro" id="IPR018957">
    <property type="entry name" value="Znf_C3HC4_RING-type"/>
</dbReference>
<evidence type="ECO:0000313" key="8">
    <source>
        <dbReference type="EMBL" id="CAL1542039.1"/>
    </source>
</evidence>
<evidence type="ECO:0000256" key="5">
    <source>
        <dbReference type="SAM" id="Coils"/>
    </source>
</evidence>
<name>A0AAV2I6B0_LYMST</name>
<dbReference type="InterPro" id="IPR013083">
    <property type="entry name" value="Znf_RING/FYVE/PHD"/>
</dbReference>
<dbReference type="Proteomes" id="UP001497497">
    <property type="component" value="Unassembled WGS sequence"/>
</dbReference>
<dbReference type="InterPro" id="IPR000315">
    <property type="entry name" value="Znf_B-box"/>
</dbReference>
<dbReference type="PANTHER" id="PTHR25462">
    <property type="entry name" value="BONUS, ISOFORM C-RELATED"/>
    <property type="match status" value="1"/>
</dbReference>
<dbReference type="PROSITE" id="PS00518">
    <property type="entry name" value="ZF_RING_1"/>
    <property type="match status" value="1"/>
</dbReference>
<dbReference type="AlphaFoldDB" id="A0AAV2I6B0"/>
<organism evidence="8 9">
    <name type="scientific">Lymnaea stagnalis</name>
    <name type="common">Great pond snail</name>
    <name type="synonym">Helix stagnalis</name>
    <dbReference type="NCBI Taxonomy" id="6523"/>
    <lineage>
        <taxon>Eukaryota</taxon>
        <taxon>Metazoa</taxon>
        <taxon>Spiralia</taxon>
        <taxon>Lophotrochozoa</taxon>
        <taxon>Mollusca</taxon>
        <taxon>Gastropoda</taxon>
        <taxon>Heterobranchia</taxon>
        <taxon>Euthyneura</taxon>
        <taxon>Panpulmonata</taxon>
        <taxon>Hygrophila</taxon>
        <taxon>Lymnaeoidea</taxon>
        <taxon>Lymnaeidae</taxon>
        <taxon>Lymnaea</taxon>
    </lineage>
</organism>
<gene>
    <name evidence="8" type="ORF">GSLYS_00015645001</name>
</gene>
<dbReference type="GO" id="GO:0008270">
    <property type="term" value="F:zinc ion binding"/>
    <property type="evidence" value="ECO:0007669"/>
    <property type="project" value="UniProtKB-KW"/>
</dbReference>
<feature type="domain" description="B box-type" evidence="7">
    <location>
        <begin position="120"/>
        <end position="167"/>
    </location>
</feature>
<dbReference type="InterPro" id="IPR017907">
    <property type="entry name" value="Znf_RING_CS"/>
</dbReference>
<evidence type="ECO:0000259" key="7">
    <source>
        <dbReference type="PROSITE" id="PS50119"/>
    </source>
</evidence>
<dbReference type="Gene3D" id="3.30.40.10">
    <property type="entry name" value="Zinc/RING finger domain, C3HC4 (zinc finger)"/>
    <property type="match status" value="1"/>
</dbReference>
<comment type="caution">
    <text evidence="8">The sequence shown here is derived from an EMBL/GenBank/DDBJ whole genome shotgun (WGS) entry which is preliminary data.</text>
</comment>
<proteinExistence type="predicted"/>
<dbReference type="PROSITE" id="PS50119">
    <property type="entry name" value="ZF_BBOX"/>
    <property type="match status" value="1"/>
</dbReference>
<dbReference type="GO" id="GO:0061630">
    <property type="term" value="F:ubiquitin protein ligase activity"/>
    <property type="evidence" value="ECO:0007669"/>
    <property type="project" value="TreeGrafter"/>
</dbReference>
<dbReference type="SMART" id="SM00336">
    <property type="entry name" value="BBOX"/>
    <property type="match status" value="1"/>
</dbReference>
<evidence type="ECO:0000256" key="4">
    <source>
        <dbReference type="PROSITE-ProRule" id="PRU00024"/>
    </source>
</evidence>
<dbReference type="EMBL" id="CAXITT010000467">
    <property type="protein sequence ID" value="CAL1542039.1"/>
    <property type="molecule type" value="Genomic_DNA"/>
</dbReference>
<evidence type="ECO:0000259" key="6">
    <source>
        <dbReference type="PROSITE" id="PS50089"/>
    </source>
</evidence>
<dbReference type="SUPFAM" id="SSF57850">
    <property type="entry name" value="RING/U-box"/>
    <property type="match status" value="1"/>
</dbReference>
<evidence type="ECO:0000256" key="3">
    <source>
        <dbReference type="ARBA" id="ARBA00022833"/>
    </source>
</evidence>
<dbReference type="SMART" id="SM00184">
    <property type="entry name" value="RING"/>
    <property type="match status" value="1"/>
</dbReference>
<evidence type="ECO:0000313" key="9">
    <source>
        <dbReference type="Proteomes" id="UP001497497"/>
    </source>
</evidence>
<dbReference type="Gene3D" id="2.120.10.30">
    <property type="entry name" value="TolB, C-terminal domain"/>
    <property type="match status" value="1"/>
</dbReference>
<protein>
    <recommendedName>
        <fullName evidence="10">RING-type domain-containing protein</fullName>
    </recommendedName>
</protein>
<dbReference type="GO" id="GO:0006513">
    <property type="term" value="P:protein monoubiquitination"/>
    <property type="evidence" value="ECO:0007669"/>
    <property type="project" value="TreeGrafter"/>
</dbReference>
<accession>A0AAV2I6B0</accession>
<dbReference type="InterPro" id="IPR011042">
    <property type="entry name" value="6-blade_b-propeller_TolB-like"/>
</dbReference>
<dbReference type="PROSITE" id="PS50089">
    <property type="entry name" value="ZF_RING_2"/>
    <property type="match status" value="1"/>
</dbReference>
<evidence type="ECO:0000256" key="2">
    <source>
        <dbReference type="ARBA" id="ARBA00022771"/>
    </source>
</evidence>
<keyword evidence="9" id="KW-1185">Reference proteome</keyword>
<dbReference type="InterPro" id="IPR001841">
    <property type="entry name" value="Znf_RING"/>
</dbReference>
<reference evidence="8 9" key="1">
    <citation type="submission" date="2024-04" db="EMBL/GenBank/DDBJ databases">
        <authorList>
            <consortium name="Genoscope - CEA"/>
            <person name="William W."/>
        </authorList>
    </citation>
    <scope>NUCLEOTIDE SEQUENCE [LARGE SCALE GENOMIC DNA]</scope>
</reference>
<feature type="domain" description="RING-type" evidence="6">
    <location>
        <begin position="22"/>
        <end position="65"/>
    </location>
</feature>